<evidence type="ECO:0000256" key="1">
    <source>
        <dbReference type="ARBA" id="ARBA00006485"/>
    </source>
</evidence>
<dbReference type="OrthoDB" id="310629at2759"/>
<keyword evidence="2" id="KW-0723">Serine/threonine-protein kinase</keyword>
<keyword evidence="12" id="KW-1185">Reference proteome</keyword>
<dbReference type="PROSITE" id="PS50011">
    <property type="entry name" value="PROTEIN_KINASE_DOM"/>
    <property type="match status" value="1"/>
</dbReference>
<evidence type="ECO:0000256" key="6">
    <source>
        <dbReference type="ARBA" id="ARBA00039612"/>
    </source>
</evidence>
<dbReference type="SMART" id="SM00220">
    <property type="entry name" value="S_TKc"/>
    <property type="match status" value="1"/>
</dbReference>
<evidence type="ECO:0000313" key="11">
    <source>
        <dbReference type="EMBL" id="CAD8094712.1"/>
    </source>
</evidence>
<dbReference type="InterPro" id="IPR050108">
    <property type="entry name" value="CDK"/>
</dbReference>
<dbReference type="PROSITE" id="PS00108">
    <property type="entry name" value="PROTEIN_KINASE_ST"/>
    <property type="match status" value="1"/>
</dbReference>
<comment type="caution">
    <text evidence="11">The sequence shown here is derived from an EMBL/GenBank/DDBJ whole genome shotgun (WGS) entry which is preliminary data.</text>
</comment>
<evidence type="ECO:0000313" key="12">
    <source>
        <dbReference type="Proteomes" id="UP000692954"/>
    </source>
</evidence>
<proteinExistence type="inferred from homology"/>
<keyword evidence="4" id="KW-0418">Kinase</keyword>
<feature type="compositionally biased region" description="Polar residues" evidence="9">
    <location>
        <begin position="731"/>
        <end position="751"/>
    </location>
</feature>
<dbReference type="EMBL" id="CAJJDN010000063">
    <property type="protein sequence ID" value="CAD8094712.1"/>
    <property type="molecule type" value="Genomic_DNA"/>
</dbReference>
<evidence type="ECO:0000256" key="9">
    <source>
        <dbReference type="SAM" id="MobiDB-lite"/>
    </source>
</evidence>
<dbReference type="PANTHER" id="PTHR24056:SF107">
    <property type="entry name" value="CYCLIN-DEPENDENT KINASE 11A-RELATED"/>
    <property type="match status" value="1"/>
</dbReference>
<feature type="domain" description="Protein kinase" evidence="10">
    <location>
        <begin position="28"/>
        <end position="297"/>
    </location>
</feature>
<evidence type="ECO:0000256" key="7">
    <source>
        <dbReference type="ARBA" id="ARBA00041902"/>
    </source>
</evidence>
<evidence type="ECO:0000256" key="5">
    <source>
        <dbReference type="ARBA" id="ARBA00038543"/>
    </source>
</evidence>
<dbReference type="GO" id="GO:0005634">
    <property type="term" value="C:nucleus"/>
    <property type="evidence" value="ECO:0007669"/>
    <property type="project" value="TreeGrafter"/>
</dbReference>
<feature type="region of interest" description="Disordered" evidence="9">
    <location>
        <begin position="730"/>
        <end position="751"/>
    </location>
</feature>
<name>A0A8S1NRB3_9CILI</name>
<accession>A0A8S1NRB3</accession>
<dbReference type="GO" id="GO:0005524">
    <property type="term" value="F:ATP binding"/>
    <property type="evidence" value="ECO:0007669"/>
    <property type="project" value="InterPro"/>
</dbReference>
<protein>
    <recommendedName>
        <fullName evidence="6">Cyclin-dependent kinase 2 homolog</fullName>
    </recommendedName>
    <alternativeName>
        <fullName evidence="7">Cell division control protein 2 homolog</fullName>
    </alternativeName>
    <alternativeName>
        <fullName evidence="8">cdc2-related kinase 2</fullName>
    </alternativeName>
</protein>
<keyword evidence="3" id="KW-0808">Transferase</keyword>
<comment type="subunit">
    <text evidence="5">May form a complex composed of at least the catalytic subunit CRK2 and a cyclin.</text>
</comment>
<dbReference type="Proteomes" id="UP000692954">
    <property type="component" value="Unassembled WGS sequence"/>
</dbReference>
<dbReference type="GO" id="GO:0004674">
    <property type="term" value="F:protein serine/threonine kinase activity"/>
    <property type="evidence" value="ECO:0007669"/>
    <property type="project" value="UniProtKB-KW"/>
</dbReference>
<dbReference type="GO" id="GO:0007346">
    <property type="term" value="P:regulation of mitotic cell cycle"/>
    <property type="evidence" value="ECO:0007669"/>
    <property type="project" value="TreeGrafter"/>
</dbReference>
<dbReference type="InterPro" id="IPR008271">
    <property type="entry name" value="Ser/Thr_kinase_AS"/>
</dbReference>
<sequence length="770" mass="91100">MYQQNQSFQLGQGYLIKAPTQNYSNRQFKILQQIGNGSEGSVFKATPINWSGFQQEVALKFQTVFKEELKEFYNKIIEYQNKYESSNGQYIYSSNVIRIYDYFVYQNMLVTVMELGSMDLYQYIQNTNLTIQQKQSILLQILTSITFLHSQNIFHRDIKPENYILVGSQVKLVDFGLIKLQINNQRLHTQKVGTQLFQAPELIEGKSDYTFAVDVWAMALVFYEILKGQSIFQVQTFEELNEKIKQHIQNQSYIYNKFDELPISDEWKTTMKRMAHPNPNERITSKEALDILSKSSIQTTVKLQNSNAAISLTQSQMIQIKQIPPSPIQPQMQQQFQLNISTQINNIIQVLSQSTNFNFLLQQKEQSTKQLSTLKDLSLRLLTQLDPNYAESNSNEIQEFNSENQKQIQKKQLQTDIKDDYEQIKKSIQQLEEKCMLIQEEQELDKKTIDLKNNINKLNIIVQKFENKQQDLQKLEDELKELKQKQKLILKKNLILDEIDLIKKSNDTQGRFPQNQLQKDINELQKQIQQLELEANNIQYFQEQKKKLEQTILILQQQIKEGENAEKEFTQTKNDLVALKIELELNKKLDEEIKNNEKIINELKVKIEKLEQNLKFYDNQQNEMDQLNEKLQELKELEDKVKKNKEMIILMRAQLRELPNQKRQFDQQQKEADKLRNEIKPLGELQNNIDSLNEQIKKLIEQKNLKLEKQEEERNLQYQKEQLEKELNPIEKSQSAYKQENYISSNDKSFTQDQEVRNARYVTTRVIKQP</sequence>
<dbReference type="AlphaFoldDB" id="A0A8S1NRB3"/>
<organism evidence="11 12">
    <name type="scientific">Paramecium sonneborni</name>
    <dbReference type="NCBI Taxonomy" id="65129"/>
    <lineage>
        <taxon>Eukaryota</taxon>
        <taxon>Sar</taxon>
        <taxon>Alveolata</taxon>
        <taxon>Ciliophora</taxon>
        <taxon>Intramacronucleata</taxon>
        <taxon>Oligohymenophorea</taxon>
        <taxon>Peniculida</taxon>
        <taxon>Parameciidae</taxon>
        <taxon>Paramecium</taxon>
    </lineage>
</organism>
<dbReference type="Pfam" id="PF00069">
    <property type="entry name" value="Pkinase"/>
    <property type="match status" value="1"/>
</dbReference>
<evidence type="ECO:0000259" key="10">
    <source>
        <dbReference type="PROSITE" id="PS50011"/>
    </source>
</evidence>
<reference evidence="11" key="1">
    <citation type="submission" date="2021-01" db="EMBL/GenBank/DDBJ databases">
        <authorList>
            <consortium name="Genoscope - CEA"/>
            <person name="William W."/>
        </authorList>
    </citation>
    <scope>NUCLEOTIDE SEQUENCE</scope>
</reference>
<dbReference type="InterPro" id="IPR000719">
    <property type="entry name" value="Prot_kinase_dom"/>
</dbReference>
<dbReference type="PANTHER" id="PTHR24056">
    <property type="entry name" value="CELL DIVISION PROTEIN KINASE"/>
    <property type="match status" value="1"/>
</dbReference>
<evidence type="ECO:0000256" key="8">
    <source>
        <dbReference type="ARBA" id="ARBA00042858"/>
    </source>
</evidence>
<comment type="similarity">
    <text evidence="1">Belongs to the protein kinase superfamily. CMGC Ser/Thr protein kinase family. CDC2/CDKX subfamily.</text>
</comment>
<evidence type="ECO:0000256" key="4">
    <source>
        <dbReference type="ARBA" id="ARBA00022777"/>
    </source>
</evidence>
<evidence type="ECO:0000256" key="3">
    <source>
        <dbReference type="ARBA" id="ARBA00022679"/>
    </source>
</evidence>
<evidence type="ECO:0000256" key="2">
    <source>
        <dbReference type="ARBA" id="ARBA00022527"/>
    </source>
</evidence>
<gene>
    <name evidence="11" type="ORF">PSON_ATCC_30995.1.T0630023</name>
</gene>